<protein>
    <recommendedName>
        <fullName evidence="2">Pyridoxamine 5'-phosphate oxidase putative domain-containing protein</fullName>
    </recommendedName>
</protein>
<dbReference type="InterPro" id="IPR012349">
    <property type="entry name" value="Split_barrel_FMN-bd"/>
</dbReference>
<dbReference type="Gene3D" id="2.30.110.10">
    <property type="entry name" value="Electron Transport, Fmn-binding Protein, Chain A"/>
    <property type="match status" value="1"/>
</dbReference>
<evidence type="ECO:0000313" key="1">
    <source>
        <dbReference type="EMBL" id="SUZ51882.1"/>
    </source>
</evidence>
<organism evidence="1">
    <name type="scientific">marine metagenome</name>
    <dbReference type="NCBI Taxonomy" id="408172"/>
    <lineage>
        <taxon>unclassified sequences</taxon>
        <taxon>metagenomes</taxon>
        <taxon>ecological metagenomes</taxon>
    </lineage>
</organism>
<name>A0A381NBC9_9ZZZZ</name>
<dbReference type="SUPFAM" id="SSF50475">
    <property type="entry name" value="FMN-binding split barrel"/>
    <property type="match status" value="1"/>
</dbReference>
<accession>A0A381NBC9</accession>
<evidence type="ECO:0008006" key="2">
    <source>
        <dbReference type="Google" id="ProtNLM"/>
    </source>
</evidence>
<dbReference type="AlphaFoldDB" id="A0A381NBC9"/>
<proteinExistence type="predicted"/>
<dbReference type="EMBL" id="UINC01000244">
    <property type="protein sequence ID" value="SUZ51882.1"/>
    <property type="molecule type" value="Genomic_DNA"/>
</dbReference>
<gene>
    <name evidence="1" type="ORF">METZ01_LOCUS4736</name>
</gene>
<sequence>MINISQELRQRLDSALNDGKTLTAAYVDSRGKPHISFYGSTHVHEPDKLGIWVRNPESDLINTIPDRPNIAFIYGDIGSRFYATFEGTARIETQHEIRQRIYDEMHPVERQFDPEMKGIAVVIDLETLTVQSGRDKQVSTI</sequence>
<reference evidence="1" key="1">
    <citation type="submission" date="2018-05" db="EMBL/GenBank/DDBJ databases">
        <authorList>
            <person name="Lanie J.A."/>
            <person name="Ng W.-L."/>
            <person name="Kazmierczak K.M."/>
            <person name="Andrzejewski T.M."/>
            <person name="Davidsen T.M."/>
            <person name="Wayne K.J."/>
            <person name="Tettelin H."/>
            <person name="Glass J.I."/>
            <person name="Rusch D."/>
            <person name="Podicherti R."/>
            <person name="Tsui H.-C.T."/>
            <person name="Winkler M.E."/>
        </authorList>
    </citation>
    <scope>NUCLEOTIDE SEQUENCE</scope>
</reference>